<gene>
    <name evidence="1" type="ORF">RA086_05655</name>
</gene>
<dbReference type="Pfam" id="PF10076">
    <property type="entry name" value="Phage_Mu_Gp48"/>
    <property type="match status" value="1"/>
</dbReference>
<name>A0ABU1A828_9LACO</name>
<reference evidence="1 2" key="1">
    <citation type="journal article" date="2023" name="Int. J. Syst. Evol. Microbiol.">
        <title>Lactiplantibacillus brownii sp. nov., a novel psychrotolerant species isolated from sauerkraut.</title>
        <authorList>
            <person name="Heng Y.C."/>
            <person name="Silvaraju S."/>
            <person name="Lee J.K.Y."/>
            <person name="Kittelmann S."/>
        </authorList>
    </citation>
    <scope>NUCLEOTIDE SEQUENCE [LARGE SCALE GENOMIC DNA]</scope>
    <source>
        <strain evidence="1 2">WILCCON 0030</strain>
    </source>
</reference>
<accession>A0ABU1A828</accession>
<protein>
    <submittedName>
        <fullName evidence="1">DUF2313 domain-containing protein</fullName>
    </submittedName>
</protein>
<dbReference type="EMBL" id="JAVCWF010000001">
    <property type="protein sequence ID" value="MDQ7937112.1"/>
    <property type="molecule type" value="Genomic_DNA"/>
</dbReference>
<proteinExistence type="predicted"/>
<sequence length="239" mass="26390">MGSLSSYLPDYYDDVVEMQALMDAEQVVFDGSETEMKQLLLNQFVVQADSVGLSIFETQLGIQPEPNESLDTRRYNVLARTLPPKPITIRYLRELLRAVNIPATIDVNAIDSIVKTISQENLITASQLKRLKYLLSVCLPANLAYQIIKHAEVKTKEPINYGQAISLSVLTSVGATPTNFVNLTSSQVNYGEAARINIRTAVNAELIDFRLAATQKLTYGEARHISIATATSATLKEVI</sequence>
<organism evidence="1 2">
    <name type="scientific">Lactiplantibacillus brownii</name>
    <dbReference type="NCBI Taxonomy" id="3069269"/>
    <lineage>
        <taxon>Bacteria</taxon>
        <taxon>Bacillati</taxon>
        <taxon>Bacillota</taxon>
        <taxon>Bacilli</taxon>
        <taxon>Lactobacillales</taxon>
        <taxon>Lactobacillaceae</taxon>
        <taxon>Lactiplantibacillus</taxon>
    </lineage>
</organism>
<comment type="caution">
    <text evidence="1">The sequence shown here is derived from an EMBL/GenBank/DDBJ whole genome shotgun (WGS) entry which is preliminary data.</text>
</comment>
<keyword evidence="2" id="KW-1185">Reference proteome</keyword>
<evidence type="ECO:0000313" key="1">
    <source>
        <dbReference type="EMBL" id="MDQ7937112.1"/>
    </source>
</evidence>
<dbReference type="RefSeq" id="WP_308702887.1">
    <property type="nucleotide sequence ID" value="NZ_AP027463.1"/>
</dbReference>
<dbReference type="Proteomes" id="UP001227831">
    <property type="component" value="Unassembled WGS sequence"/>
</dbReference>
<evidence type="ECO:0000313" key="2">
    <source>
        <dbReference type="Proteomes" id="UP001227831"/>
    </source>
</evidence>
<dbReference type="InterPro" id="IPR018755">
    <property type="entry name" value="Phage_Mu_Gp48"/>
</dbReference>